<sequence length="48" mass="5253">MSSFHGLLSVPSPGRVSNPEETLQNCQCYPHNQMGGLEVTRLGNPKKL</sequence>
<reference evidence="2" key="1">
    <citation type="submission" date="2014-11" db="EMBL/GenBank/DDBJ databases">
        <authorList>
            <person name="Amaro Gonzalez C."/>
        </authorList>
    </citation>
    <scope>NUCLEOTIDE SEQUENCE</scope>
</reference>
<evidence type="ECO:0000313" key="2">
    <source>
        <dbReference type="EMBL" id="JAH72271.1"/>
    </source>
</evidence>
<evidence type="ECO:0000256" key="1">
    <source>
        <dbReference type="SAM" id="MobiDB-lite"/>
    </source>
</evidence>
<organism evidence="2">
    <name type="scientific">Anguilla anguilla</name>
    <name type="common">European freshwater eel</name>
    <name type="synonym">Muraena anguilla</name>
    <dbReference type="NCBI Taxonomy" id="7936"/>
    <lineage>
        <taxon>Eukaryota</taxon>
        <taxon>Metazoa</taxon>
        <taxon>Chordata</taxon>
        <taxon>Craniata</taxon>
        <taxon>Vertebrata</taxon>
        <taxon>Euteleostomi</taxon>
        <taxon>Actinopterygii</taxon>
        <taxon>Neopterygii</taxon>
        <taxon>Teleostei</taxon>
        <taxon>Anguilliformes</taxon>
        <taxon>Anguillidae</taxon>
        <taxon>Anguilla</taxon>
    </lineage>
</organism>
<dbReference type="EMBL" id="GBXM01036306">
    <property type="protein sequence ID" value="JAH72271.1"/>
    <property type="molecule type" value="Transcribed_RNA"/>
</dbReference>
<protein>
    <submittedName>
        <fullName evidence="2">Uncharacterized protein</fullName>
    </submittedName>
</protein>
<dbReference type="AlphaFoldDB" id="A0A0E9V2S2"/>
<proteinExistence type="predicted"/>
<name>A0A0E9V2S2_ANGAN</name>
<feature type="region of interest" description="Disordered" evidence="1">
    <location>
        <begin position="1"/>
        <end position="22"/>
    </location>
</feature>
<reference evidence="2" key="2">
    <citation type="journal article" date="2015" name="Fish Shellfish Immunol.">
        <title>Early steps in the European eel (Anguilla anguilla)-Vibrio vulnificus interaction in the gills: Role of the RtxA13 toxin.</title>
        <authorList>
            <person name="Callol A."/>
            <person name="Pajuelo D."/>
            <person name="Ebbesson L."/>
            <person name="Teles M."/>
            <person name="MacKenzie S."/>
            <person name="Amaro C."/>
        </authorList>
    </citation>
    <scope>NUCLEOTIDE SEQUENCE</scope>
</reference>
<accession>A0A0E9V2S2</accession>